<dbReference type="GO" id="GO:0005829">
    <property type="term" value="C:cytosol"/>
    <property type="evidence" value="ECO:0007669"/>
    <property type="project" value="TreeGrafter"/>
</dbReference>
<dbReference type="InterPro" id="IPR002481">
    <property type="entry name" value="FUR"/>
</dbReference>
<dbReference type="GO" id="GO:0000976">
    <property type="term" value="F:transcription cis-regulatory region binding"/>
    <property type="evidence" value="ECO:0007669"/>
    <property type="project" value="TreeGrafter"/>
</dbReference>
<proteinExistence type="inferred from homology"/>
<reference evidence="8" key="1">
    <citation type="submission" date="2020-05" db="EMBL/GenBank/DDBJ databases">
        <title>Identification of trans-AT polyketide cluster in two marine bacteria, producers of a novel glutaramide-containing polyketide sesbanimide D and analogs.</title>
        <authorList>
            <person name="Kacar D."/>
            <person name="Rodriguez P."/>
            <person name="Canedo L."/>
            <person name="Gonzalez E."/>
            <person name="Galan B."/>
            <person name="De La Calle F."/>
            <person name="Garcia J.L."/>
        </authorList>
    </citation>
    <scope>NUCLEOTIDE SEQUENCE</scope>
    <source>
        <strain evidence="8">PHM038</strain>
    </source>
</reference>
<dbReference type="InterPro" id="IPR043135">
    <property type="entry name" value="Fur_C"/>
</dbReference>
<evidence type="ECO:0000313" key="8">
    <source>
        <dbReference type="EMBL" id="MBD1549360.1"/>
    </source>
</evidence>
<dbReference type="InterPro" id="IPR036388">
    <property type="entry name" value="WH-like_DNA-bd_sf"/>
</dbReference>
<protein>
    <submittedName>
        <fullName evidence="8">Transcriptional repressor</fullName>
    </submittedName>
</protein>
<feature type="binding site" evidence="7">
    <location>
        <position position="97"/>
    </location>
    <ligand>
        <name>Zn(2+)</name>
        <dbReference type="ChEBI" id="CHEBI:29105"/>
    </ligand>
</feature>
<evidence type="ECO:0000313" key="9">
    <source>
        <dbReference type="Proteomes" id="UP000598467"/>
    </source>
</evidence>
<sequence>MNSTHVGSSHPAHDLPKLTKNQGLVFDVLSAEAGPMTAYAILDALRSEGFKAPLQVYRALDKLVEFGIVHRLESLNAFVACSHPGCAQNETAAFAICERCGGVNEFTPEKAVECLQAWADGAGFAPSRTTIELRGTCRDCMAAA</sequence>
<feature type="binding site" evidence="7">
    <location>
        <position position="137"/>
    </location>
    <ligand>
        <name>Zn(2+)</name>
        <dbReference type="ChEBI" id="CHEBI:29105"/>
    </ligand>
</feature>
<dbReference type="SUPFAM" id="SSF46785">
    <property type="entry name" value="Winged helix' DNA-binding domain"/>
    <property type="match status" value="1"/>
</dbReference>
<dbReference type="InterPro" id="IPR036390">
    <property type="entry name" value="WH_DNA-bd_sf"/>
</dbReference>
<evidence type="ECO:0000256" key="4">
    <source>
        <dbReference type="ARBA" id="ARBA00023015"/>
    </source>
</evidence>
<evidence type="ECO:0000256" key="7">
    <source>
        <dbReference type="PIRSR" id="PIRSR602481-1"/>
    </source>
</evidence>
<keyword evidence="2" id="KW-0678">Repressor</keyword>
<dbReference type="Gene3D" id="1.10.10.10">
    <property type="entry name" value="Winged helix-like DNA-binding domain superfamily/Winged helix DNA-binding domain"/>
    <property type="match status" value="1"/>
</dbReference>
<keyword evidence="6" id="KW-0804">Transcription</keyword>
<evidence type="ECO:0000256" key="2">
    <source>
        <dbReference type="ARBA" id="ARBA00022491"/>
    </source>
</evidence>
<dbReference type="RefSeq" id="WP_190294049.1">
    <property type="nucleotide sequence ID" value="NZ_JABFCZ010000036.1"/>
</dbReference>
<evidence type="ECO:0000256" key="5">
    <source>
        <dbReference type="ARBA" id="ARBA00023125"/>
    </source>
</evidence>
<dbReference type="PANTHER" id="PTHR33202:SF6">
    <property type="entry name" value="ZINC UPTAKE REGULATION PROTEIN"/>
    <property type="match status" value="1"/>
</dbReference>
<comment type="cofactor">
    <cofactor evidence="7">
        <name>Zn(2+)</name>
        <dbReference type="ChEBI" id="CHEBI:29105"/>
    </cofactor>
    <text evidence="7">Binds 1 zinc ion per subunit.</text>
</comment>
<evidence type="ECO:0000256" key="6">
    <source>
        <dbReference type="ARBA" id="ARBA00023163"/>
    </source>
</evidence>
<dbReference type="GO" id="GO:1900376">
    <property type="term" value="P:regulation of secondary metabolite biosynthetic process"/>
    <property type="evidence" value="ECO:0007669"/>
    <property type="project" value="TreeGrafter"/>
</dbReference>
<evidence type="ECO:0000256" key="1">
    <source>
        <dbReference type="ARBA" id="ARBA00007957"/>
    </source>
</evidence>
<feature type="binding site" evidence="7">
    <location>
        <position position="140"/>
    </location>
    <ligand>
        <name>Zn(2+)</name>
        <dbReference type="ChEBI" id="CHEBI:29105"/>
    </ligand>
</feature>
<gene>
    <name evidence="8" type="ORF">HK439_24135</name>
</gene>
<name>A0A926P3D8_9HYPH</name>
<dbReference type="Gene3D" id="3.30.1490.190">
    <property type="match status" value="1"/>
</dbReference>
<organism evidence="8 9">
    <name type="scientific">Roseibium aggregatum</name>
    <dbReference type="NCBI Taxonomy" id="187304"/>
    <lineage>
        <taxon>Bacteria</taxon>
        <taxon>Pseudomonadati</taxon>
        <taxon>Pseudomonadota</taxon>
        <taxon>Alphaproteobacteria</taxon>
        <taxon>Hyphomicrobiales</taxon>
        <taxon>Stappiaceae</taxon>
        <taxon>Roseibium</taxon>
    </lineage>
</organism>
<feature type="binding site" evidence="7">
    <location>
        <position position="100"/>
    </location>
    <ligand>
        <name>Zn(2+)</name>
        <dbReference type="ChEBI" id="CHEBI:29105"/>
    </ligand>
</feature>
<dbReference type="GO" id="GO:0008270">
    <property type="term" value="F:zinc ion binding"/>
    <property type="evidence" value="ECO:0007669"/>
    <property type="project" value="TreeGrafter"/>
</dbReference>
<dbReference type="GO" id="GO:0045892">
    <property type="term" value="P:negative regulation of DNA-templated transcription"/>
    <property type="evidence" value="ECO:0007669"/>
    <property type="project" value="TreeGrafter"/>
</dbReference>
<keyword evidence="7" id="KW-0479">Metal-binding</keyword>
<dbReference type="AlphaFoldDB" id="A0A926P3D8"/>
<dbReference type="Proteomes" id="UP000598467">
    <property type="component" value="Unassembled WGS sequence"/>
</dbReference>
<dbReference type="PANTHER" id="PTHR33202">
    <property type="entry name" value="ZINC UPTAKE REGULATION PROTEIN"/>
    <property type="match status" value="1"/>
</dbReference>
<keyword evidence="5" id="KW-0238">DNA-binding</keyword>
<comment type="similarity">
    <text evidence="1">Belongs to the Fur family.</text>
</comment>
<accession>A0A926P3D8</accession>
<evidence type="ECO:0000256" key="3">
    <source>
        <dbReference type="ARBA" id="ARBA00022833"/>
    </source>
</evidence>
<dbReference type="Pfam" id="PF01475">
    <property type="entry name" value="FUR"/>
    <property type="match status" value="1"/>
</dbReference>
<comment type="caution">
    <text evidence="8">The sequence shown here is derived from an EMBL/GenBank/DDBJ whole genome shotgun (WGS) entry which is preliminary data.</text>
</comment>
<keyword evidence="4" id="KW-0805">Transcription regulation</keyword>
<dbReference type="GO" id="GO:0003700">
    <property type="term" value="F:DNA-binding transcription factor activity"/>
    <property type="evidence" value="ECO:0007669"/>
    <property type="project" value="InterPro"/>
</dbReference>
<dbReference type="EMBL" id="JABFCZ010000036">
    <property type="protein sequence ID" value="MBD1549360.1"/>
    <property type="molecule type" value="Genomic_DNA"/>
</dbReference>
<keyword evidence="3 7" id="KW-0862">Zinc</keyword>